<evidence type="ECO:0000256" key="2">
    <source>
        <dbReference type="SAM" id="Phobius"/>
    </source>
</evidence>
<keyword evidence="2" id="KW-0812">Transmembrane</keyword>
<evidence type="ECO:0000313" key="3">
    <source>
        <dbReference type="EMBL" id="QGN13404.1"/>
    </source>
</evidence>
<organism evidence="3 4">
    <name type="scientific">Kluyveromyces marxianus</name>
    <name type="common">Yeast</name>
    <name type="synonym">Candida kefyr</name>
    <dbReference type="NCBI Taxonomy" id="4911"/>
    <lineage>
        <taxon>Eukaryota</taxon>
        <taxon>Fungi</taxon>
        <taxon>Dikarya</taxon>
        <taxon>Ascomycota</taxon>
        <taxon>Saccharomycotina</taxon>
        <taxon>Saccharomycetes</taxon>
        <taxon>Saccharomycetales</taxon>
        <taxon>Saccharomycetaceae</taxon>
        <taxon>Kluyveromyces</taxon>
    </lineage>
</organism>
<gene>
    <name evidence="3" type="primary">AIM43</name>
    <name evidence="3" type="ORF">FIM1_41</name>
</gene>
<feature type="coiled-coil region" evidence="1">
    <location>
        <begin position="111"/>
        <end position="145"/>
    </location>
</feature>
<keyword evidence="2" id="KW-0472">Membrane</keyword>
<reference evidence="3 4" key="1">
    <citation type="submission" date="2016-03" db="EMBL/GenBank/DDBJ databases">
        <title>How can Kluyveromyces marxianus grow so fast - potential evolutionary course in Saccharomyces Complex revealed by comparative genomics.</title>
        <authorList>
            <person name="Mo W."/>
            <person name="Lu W."/>
            <person name="Yang X."/>
            <person name="Qi J."/>
            <person name="Lv H."/>
        </authorList>
    </citation>
    <scope>NUCLEOTIDE SEQUENCE [LARGE SCALE GENOMIC DNA]</scope>
    <source>
        <strain evidence="3 4">FIM1</strain>
    </source>
</reference>
<proteinExistence type="predicted"/>
<keyword evidence="1" id="KW-0175">Coiled coil</keyword>
<evidence type="ECO:0000313" key="4">
    <source>
        <dbReference type="Proteomes" id="UP000422736"/>
    </source>
</evidence>
<sequence length="162" mass="19252">MLLRTLNSAKRVPFRRYLASYSPNTQVEIKTLEDLAKLKSLDDVDPKLISKLINQKTNELNVKNELQMLKRLQQEEQKTQETPLKKFVRPAWLFLLMGSIVYLSGHYLWWKLDYEEKELEYIHQVKELESELNSLREAHQSSVSNGLPSGIKQNAKRWYKFW</sequence>
<protein>
    <submittedName>
        <fullName evidence="3">Mitochondrial protein FMP14</fullName>
    </submittedName>
</protein>
<keyword evidence="4" id="KW-1185">Reference proteome</keyword>
<dbReference type="Proteomes" id="UP000422736">
    <property type="component" value="Chromosome 1"/>
</dbReference>
<name>A0ABX6EP45_KLUMA</name>
<evidence type="ECO:0000256" key="1">
    <source>
        <dbReference type="SAM" id="Coils"/>
    </source>
</evidence>
<accession>A0ABX6EP45</accession>
<feature type="transmembrane region" description="Helical" evidence="2">
    <location>
        <begin position="91"/>
        <end position="110"/>
    </location>
</feature>
<dbReference type="EMBL" id="CP015054">
    <property type="protein sequence ID" value="QGN13404.1"/>
    <property type="molecule type" value="Genomic_DNA"/>
</dbReference>
<keyword evidence="2" id="KW-1133">Transmembrane helix</keyword>